<dbReference type="Pfam" id="PF13360">
    <property type="entry name" value="PQQ_2"/>
    <property type="match status" value="2"/>
</dbReference>
<evidence type="ECO:0000256" key="1">
    <source>
        <dbReference type="SAM" id="MobiDB-lite"/>
    </source>
</evidence>
<dbReference type="AlphaFoldDB" id="A0A430G634"/>
<dbReference type="PANTHER" id="PTHR34512:SF30">
    <property type="entry name" value="OUTER MEMBRANE PROTEIN ASSEMBLY FACTOR BAMB"/>
    <property type="match status" value="1"/>
</dbReference>
<dbReference type="SUPFAM" id="SSF50998">
    <property type="entry name" value="Quinoprotein alcohol dehydrogenase-like"/>
    <property type="match status" value="3"/>
</dbReference>
<gene>
    <name evidence="3" type="ORF">DAH66_06045</name>
</gene>
<comment type="caution">
    <text evidence="3">The sequence shown here is derived from an EMBL/GenBank/DDBJ whole genome shotgun (WGS) entry which is preliminary data.</text>
</comment>
<organism evidence="3 4">
    <name type="scientific">Sphingomonas koreensis</name>
    <dbReference type="NCBI Taxonomy" id="93064"/>
    <lineage>
        <taxon>Bacteria</taxon>
        <taxon>Pseudomonadati</taxon>
        <taxon>Pseudomonadota</taxon>
        <taxon>Alphaproteobacteria</taxon>
        <taxon>Sphingomonadales</taxon>
        <taxon>Sphingomonadaceae</taxon>
        <taxon>Sphingomonas</taxon>
    </lineage>
</organism>
<feature type="domain" description="Pyrrolo-quinoline quinone repeat" evidence="2">
    <location>
        <begin position="337"/>
        <end position="439"/>
    </location>
</feature>
<dbReference type="InterPro" id="IPR018391">
    <property type="entry name" value="PQQ_b-propeller_rpt"/>
</dbReference>
<dbReference type="InterPro" id="IPR011047">
    <property type="entry name" value="Quinoprotein_ADH-like_sf"/>
</dbReference>
<reference evidence="3 4" key="1">
    <citation type="submission" date="2018-07" db="EMBL/GenBank/DDBJ databases">
        <title>Genomic and Epidemiologic Investigation of an Indolent Hospital Outbreak.</title>
        <authorList>
            <person name="Johnson R.C."/>
            <person name="Deming C."/>
            <person name="Conlan S."/>
            <person name="Zellmer C.J."/>
            <person name="Michelin A.V."/>
            <person name="Lee-Lin S."/>
            <person name="Thomas P.J."/>
            <person name="Park M."/>
            <person name="Weingarten R.A."/>
            <person name="Less J."/>
            <person name="Dekker J.P."/>
            <person name="Frank K.M."/>
            <person name="Musser K.A."/>
            <person name="Mcquiston J.R."/>
            <person name="Henderson D.K."/>
            <person name="Lau A.F."/>
            <person name="Palmore T.N."/>
            <person name="Segre J.A."/>
        </authorList>
    </citation>
    <scope>NUCLEOTIDE SEQUENCE [LARGE SCALE GENOMIC DNA]</scope>
    <source>
        <strain evidence="3 4">SK-CDC1_0717</strain>
    </source>
</reference>
<dbReference type="InterPro" id="IPR015943">
    <property type="entry name" value="WD40/YVTN_repeat-like_dom_sf"/>
</dbReference>
<sequence>MAGPCAGSASGDAGPPRASEGAGDRGDRLATERQYTTIPVQYQLTTNAWSETPASDDKGEGVVARRLLALVLLLCGLSDVAHASPGSKLWEFRAGGQIWGSLTHDAGTLYFGSDDHRVYALDTASRKLKWTFRTGGKVRAQPAVAGDRVFVASDDGFLYALDRATGGQLWRFDLKASDLHRRPPSADNSYFDFLQSSPVVHEGRVYAGSLSGALFAVDAATGRQVWTLGTLDAIRGNPVVHAGRVYFGSWDDHLYAVDLKTGKPVWRVDTGGIVQSTPSIDQGRVVIGNRAAKLIAYDAETGKQVWSHDYADGSWVESSAIAAGGMLYVGSSDSLKVSAVAADTGRELWQFKTGGWTWATPVLANGTLYIGALSGYPYYFEGVTLRHGFHAIDAATGREKWSFALPRVAGYVTGGVAAAPAVAGGIVYVGAIDGRIYALKE</sequence>
<accession>A0A430G634</accession>
<evidence type="ECO:0000313" key="4">
    <source>
        <dbReference type="Proteomes" id="UP000287746"/>
    </source>
</evidence>
<dbReference type="Gene3D" id="2.40.10.480">
    <property type="match status" value="2"/>
</dbReference>
<dbReference type="Gene3D" id="2.40.128.630">
    <property type="match status" value="1"/>
</dbReference>
<dbReference type="InterPro" id="IPR002372">
    <property type="entry name" value="PQQ_rpt_dom"/>
</dbReference>
<name>A0A430G634_9SPHN</name>
<dbReference type="PANTHER" id="PTHR34512">
    <property type="entry name" value="CELL SURFACE PROTEIN"/>
    <property type="match status" value="1"/>
</dbReference>
<feature type="domain" description="Pyrrolo-quinoline quinone repeat" evidence="2">
    <location>
        <begin position="159"/>
        <end position="271"/>
    </location>
</feature>
<dbReference type="Proteomes" id="UP000287746">
    <property type="component" value="Unassembled WGS sequence"/>
</dbReference>
<dbReference type="Gene3D" id="2.130.10.10">
    <property type="entry name" value="YVTN repeat-like/Quinoprotein amine dehydrogenase"/>
    <property type="match status" value="1"/>
</dbReference>
<protein>
    <recommendedName>
        <fullName evidence="2">Pyrrolo-quinoline quinone repeat domain-containing protein</fullName>
    </recommendedName>
</protein>
<evidence type="ECO:0000313" key="3">
    <source>
        <dbReference type="EMBL" id="RSY88023.1"/>
    </source>
</evidence>
<evidence type="ECO:0000259" key="2">
    <source>
        <dbReference type="Pfam" id="PF13360"/>
    </source>
</evidence>
<proteinExistence type="predicted"/>
<feature type="region of interest" description="Disordered" evidence="1">
    <location>
        <begin position="1"/>
        <end position="28"/>
    </location>
</feature>
<dbReference type="SMART" id="SM00564">
    <property type="entry name" value="PQQ"/>
    <property type="match status" value="8"/>
</dbReference>
<dbReference type="EMBL" id="QQYZ01000004">
    <property type="protein sequence ID" value="RSY88023.1"/>
    <property type="molecule type" value="Genomic_DNA"/>
</dbReference>